<dbReference type="PROSITE" id="PS51009">
    <property type="entry name" value="CYTCII"/>
    <property type="match status" value="1"/>
</dbReference>
<sequence>MRVLSKAILAGTVLAMAMGAAQAVDPDDAIDYRKGVFQVFVWNMGPMGAMASGDRPFDRDVLAMHAEQLNRVADMPWQGYVDGSDLGNTGALPAVWTNRARFDQLAEEFQQATANLMTAVESGAGERELRGAVGAVGRSCRTCHDDFRQ</sequence>
<protein>
    <submittedName>
        <fullName evidence="9">Cytochrome c556</fullName>
    </submittedName>
</protein>
<keyword evidence="3 6" id="KW-0479">Metal-binding</keyword>
<dbReference type="GO" id="GO:0020037">
    <property type="term" value="F:heme binding"/>
    <property type="evidence" value="ECO:0007669"/>
    <property type="project" value="InterPro"/>
</dbReference>
<dbReference type="Proteomes" id="UP000223759">
    <property type="component" value="Unassembled WGS sequence"/>
</dbReference>
<evidence type="ECO:0000256" key="4">
    <source>
        <dbReference type="ARBA" id="ARBA00022982"/>
    </source>
</evidence>
<keyword evidence="8" id="KW-0732">Signal</keyword>
<dbReference type="InterPro" id="IPR012127">
    <property type="entry name" value="Cyt_c_prime"/>
</dbReference>
<dbReference type="GO" id="GO:0009055">
    <property type="term" value="F:electron transfer activity"/>
    <property type="evidence" value="ECO:0007669"/>
    <property type="project" value="InterPro"/>
</dbReference>
<keyword evidence="1" id="KW-0813">Transport</keyword>
<dbReference type="GO" id="GO:0042597">
    <property type="term" value="C:periplasmic space"/>
    <property type="evidence" value="ECO:0007669"/>
    <property type="project" value="InterPro"/>
</dbReference>
<evidence type="ECO:0000256" key="5">
    <source>
        <dbReference type="ARBA" id="ARBA00023004"/>
    </source>
</evidence>
<evidence type="ECO:0000256" key="2">
    <source>
        <dbReference type="ARBA" id="ARBA00022617"/>
    </source>
</evidence>
<feature type="binding site" description="axial binding residue" evidence="6">
    <location>
        <position position="144"/>
    </location>
    <ligand>
        <name>heme c</name>
        <dbReference type="ChEBI" id="CHEBI:61717"/>
    </ligand>
    <ligandPart>
        <name>Fe</name>
        <dbReference type="ChEBI" id="CHEBI:18248"/>
    </ligandPart>
</feature>
<feature type="signal peptide" evidence="8">
    <location>
        <begin position="1"/>
        <end position="23"/>
    </location>
</feature>
<organism evidence="9 10">
    <name type="scientific">Ectothiorhodosinus mongolicus</name>
    <dbReference type="NCBI Taxonomy" id="233100"/>
    <lineage>
        <taxon>Bacteria</taxon>
        <taxon>Pseudomonadati</taxon>
        <taxon>Pseudomonadota</taxon>
        <taxon>Gammaproteobacteria</taxon>
        <taxon>Chromatiales</taxon>
        <taxon>Ectothiorhodospiraceae</taxon>
        <taxon>Ectothiorhodosinus</taxon>
    </lineage>
</organism>
<keyword evidence="5 6" id="KW-0408">Iron</keyword>
<feature type="binding site" description="covalent" evidence="7">
    <location>
        <position position="140"/>
    </location>
    <ligand>
        <name>heme c</name>
        <dbReference type="ChEBI" id="CHEBI:61717"/>
    </ligand>
</feature>
<dbReference type="GO" id="GO:0022900">
    <property type="term" value="P:electron transport chain"/>
    <property type="evidence" value="ECO:0007669"/>
    <property type="project" value="InterPro"/>
</dbReference>
<dbReference type="GO" id="GO:0005506">
    <property type="term" value="F:iron ion binding"/>
    <property type="evidence" value="ECO:0007669"/>
    <property type="project" value="InterPro"/>
</dbReference>
<evidence type="ECO:0000256" key="3">
    <source>
        <dbReference type="ARBA" id="ARBA00022723"/>
    </source>
</evidence>
<evidence type="ECO:0000313" key="10">
    <source>
        <dbReference type="Proteomes" id="UP000223759"/>
    </source>
</evidence>
<dbReference type="EMBL" id="FTPK01000001">
    <property type="protein sequence ID" value="SIT65824.1"/>
    <property type="molecule type" value="Genomic_DNA"/>
</dbReference>
<dbReference type="SUPFAM" id="SSF47175">
    <property type="entry name" value="Cytochromes"/>
    <property type="match status" value="1"/>
</dbReference>
<dbReference type="AlphaFoldDB" id="A0A1R3VMX1"/>
<gene>
    <name evidence="9" type="ORF">SAMN05216526_0277</name>
</gene>
<evidence type="ECO:0000256" key="7">
    <source>
        <dbReference type="PIRSR" id="PIRSR000027-2"/>
    </source>
</evidence>
<evidence type="ECO:0000256" key="8">
    <source>
        <dbReference type="SAM" id="SignalP"/>
    </source>
</evidence>
<accession>A0A1R3VMX1</accession>
<evidence type="ECO:0000256" key="6">
    <source>
        <dbReference type="PIRSR" id="PIRSR000027-1"/>
    </source>
</evidence>
<evidence type="ECO:0000313" key="9">
    <source>
        <dbReference type="EMBL" id="SIT65824.1"/>
    </source>
</evidence>
<dbReference type="STRING" id="233100.SAMN05216526_0277"/>
<dbReference type="Pfam" id="PF01322">
    <property type="entry name" value="Cytochrom_C_2"/>
    <property type="match status" value="1"/>
</dbReference>
<dbReference type="InterPro" id="IPR010980">
    <property type="entry name" value="Cyt_c/b562"/>
</dbReference>
<reference evidence="9 10" key="1">
    <citation type="submission" date="2017-01" db="EMBL/GenBank/DDBJ databases">
        <authorList>
            <person name="Mah S.A."/>
            <person name="Swanson W.J."/>
            <person name="Moy G.W."/>
            <person name="Vacquier V.D."/>
        </authorList>
    </citation>
    <scope>NUCLEOTIDE SEQUENCE [LARGE SCALE GENOMIC DNA]</scope>
    <source>
        <strain evidence="9 10">M9</strain>
    </source>
</reference>
<feature type="binding site" description="covalent" evidence="7">
    <location>
        <position position="143"/>
    </location>
    <ligand>
        <name>heme c</name>
        <dbReference type="ChEBI" id="CHEBI:61717"/>
    </ligand>
</feature>
<keyword evidence="4" id="KW-0249">Electron transport</keyword>
<comment type="PTM">
    <text evidence="7">Binds 1 heme group per subunit.</text>
</comment>
<dbReference type="InterPro" id="IPR002321">
    <property type="entry name" value="Cyt_c_II"/>
</dbReference>
<feature type="chain" id="PRO_5012842488" evidence="8">
    <location>
        <begin position="24"/>
        <end position="149"/>
    </location>
</feature>
<evidence type="ECO:0000256" key="1">
    <source>
        <dbReference type="ARBA" id="ARBA00022448"/>
    </source>
</evidence>
<keyword evidence="10" id="KW-1185">Reference proteome</keyword>
<proteinExistence type="predicted"/>
<keyword evidence="2 7" id="KW-0349">Heme</keyword>
<dbReference type="RefSeq" id="WP_084178577.1">
    <property type="nucleotide sequence ID" value="NZ_CP023018.1"/>
</dbReference>
<dbReference type="OrthoDB" id="5520910at2"/>
<name>A0A1R3VMX1_9GAMM</name>
<dbReference type="Gene3D" id="1.20.120.10">
    <property type="entry name" value="Cytochrome c/b562"/>
    <property type="match status" value="1"/>
</dbReference>
<dbReference type="PIRSF" id="PIRSF000027">
    <property type="entry name" value="Cytc_c_prime"/>
    <property type="match status" value="1"/>
</dbReference>